<proteinExistence type="predicted"/>
<feature type="region of interest" description="Disordered" evidence="6">
    <location>
        <begin position="970"/>
        <end position="991"/>
    </location>
</feature>
<comment type="caution">
    <text evidence="8">The sequence shown here is derived from an EMBL/GenBank/DDBJ whole genome shotgun (WGS) entry which is preliminary data.</text>
</comment>
<evidence type="ECO:0000256" key="6">
    <source>
        <dbReference type="SAM" id="MobiDB-lite"/>
    </source>
</evidence>
<evidence type="ECO:0000259" key="7">
    <source>
        <dbReference type="PROSITE" id="PS50157"/>
    </source>
</evidence>
<feature type="compositionally biased region" description="Basic and acidic residues" evidence="6">
    <location>
        <begin position="190"/>
        <end position="202"/>
    </location>
</feature>
<dbReference type="PROSITE" id="PS50157">
    <property type="entry name" value="ZINC_FINGER_C2H2_2"/>
    <property type="match status" value="10"/>
</dbReference>
<dbReference type="InterPro" id="IPR050688">
    <property type="entry name" value="Zinc_finger/UBP_domain"/>
</dbReference>
<keyword evidence="2" id="KW-0677">Repeat</keyword>
<evidence type="ECO:0000313" key="8">
    <source>
        <dbReference type="EMBL" id="KAG7295613.1"/>
    </source>
</evidence>
<dbReference type="PANTHER" id="PTHR24403">
    <property type="entry name" value="ZINC FINGER PROTEIN"/>
    <property type="match status" value="1"/>
</dbReference>
<dbReference type="Proteomes" id="UP000823941">
    <property type="component" value="Chromosome 30"/>
</dbReference>
<evidence type="ECO:0000256" key="3">
    <source>
        <dbReference type="ARBA" id="ARBA00022771"/>
    </source>
</evidence>
<organism evidence="8 9">
    <name type="scientific">Plutella xylostella</name>
    <name type="common">Diamondback moth</name>
    <name type="synonym">Plutella maculipennis</name>
    <dbReference type="NCBI Taxonomy" id="51655"/>
    <lineage>
        <taxon>Eukaryota</taxon>
        <taxon>Metazoa</taxon>
        <taxon>Ecdysozoa</taxon>
        <taxon>Arthropoda</taxon>
        <taxon>Hexapoda</taxon>
        <taxon>Insecta</taxon>
        <taxon>Pterygota</taxon>
        <taxon>Neoptera</taxon>
        <taxon>Endopterygota</taxon>
        <taxon>Lepidoptera</taxon>
        <taxon>Glossata</taxon>
        <taxon>Ditrysia</taxon>
        <taxon>Yponomeutoidea</taxon>
        <taxon>Plutellidae</taxon>
        <taxon>Plutella</taxon>
    </lineage>
</organism>
<protein>
    <recommendedName>
        <fullName evidence="7">C2H2-type domain-containing protein</fullName>
    </recommendedName>
</protein>
<dbReference type="SMART" id="SM00355">
    <property type="entry name" value="ZnF_C2H2"/>
    <property type="match status" value="20"/>
</dbReference>
<dbReference type="InterPro" id="IPR013087">
    <property type="entry name" value="Znf_C2H2_type"/>
</dbReference>
<dbReference type="EMBL" id="JAHIBW010000030">
    <property type="protein sequence ID" value="KAG7295613.1"/>
    <property type="molecule type" value="Genomic_DNA"/>
</dbReference>
<dbReference type="Pfam" id="PF00096">
    <property type="entry name" value="zf-C2H2"/>
    <property type="match status" value="1"/>
</dbReference>
<evidence type="ECO:0000256" key="5">
    <source>
        <dbReference type="PROSITE-ProRule" id="PRU00042"/>
    </source>
</evidence>
<reference evidence="8 9" key="1">
    <citation type="submission" date="2021-06" db="EMBL/GenBank/DDBJ databases">
        <title>A haploid diamondback moth (Plutella xylostella L.) genome assembly resolves 31 chromosomes and identifies a diamide resistance mutation.</title>
        <authorList>
            <person name="Ward C.M."/>
            <person name="Perry K.D."/>
            <person name="Baker G."/>
            <person name="Powis K."/>
            <person name="Heckel D.G."/>
            <person name="Baxter S.W."/>
        </authorList>
    </citation>
    <scope>NUCLEOTIDE SEQUENCE [LARGE SCALE GENOMIC DNA]</scope>
    <source>
        <strain evidence="8 9">LV</strain>
        <tissue evidence="8">Single pupa</tissue>
    </source>
</reference>
<name>A0ABQ7PVD1_PLUXY</name>
<keyword evidence="1" id="KW-0479">Metal-binding</keyword>
<feature type="domain" description="C2H2-type" evidence="7">
    <location>
        <begin position="303"/>
        <end position="331"/>
    </location>
</feature>
<feature type="domain" description="C2H2-type" evidence="7">
    <location>
        <begin position="947"/>
        <end position="975"/>
    </location>
</feature>
<keyword evidence="3 5" id="KW-0863">Zinc-finger</keyword>
<gene>
    <name evidence="8" type="ORF">JYU34_021886</name>
</gene>
<feature type="domain" description="C2H2-type" evidence="7">
    <location>
        <begin position="138"/>
        <end position="166"/>
    </location>
</feature>
<feature type="domain" description="C2H2-type" evidence="7">
    <location>
        <begin position="545"/>
        <end position="572"/>
    </location>
</feature>
<feature type="domain" description="C2H2-type" evidence="7">
    <location>
        <begin position="267"/>
        <end position="295"/>
    </location>
</feature>
<feature type="compositionally biased region" description="Acidic residues" evidence="6">
    <location>
        <begin position="411"/>
        <end position="423"/>
    </location>
</feature>
<evidence type="ECO:0000313" key="9">
    <source>
        <dbReference type="Proteomes" id="UP000823941"/>
    </source>
</evidence>
<feature type="domain" description="C2H2-type" evidence="7">
    <location>
        <begin position="238"/>
        <end position="266"/>
    </location>
</feature>
<feature type="domain" description="C2H2-type" evidence="7">
    <location>
        <begin position="517"/>
        <end position="544"/>
    </location>
</feature>
<feature type="region of interest" description="Disordered" evidence="6">
    <location>
        <begin position="404"/>
        <end position="444"/>
    </location>
</feature>
<dbReference type="InterPro" id="IPR036236">
    <property type="entry name" value="Znf_C2H2_sf"/>
</dbReference>
<accession>A0ABQ7PVD1</accession>
<dbReference type="Gene3D" id="3.30.160.60">
    <property type="entry name" value="Classic Zinc Finger"/>
    <property type="match status" value="8"/>
</dbReference>
<feature type="domain" description="C2H2-type" evidence="7">
    <location>
        <begin position="892"/>
        <end position="919"/>
    </location>
</feature>
<feature type="domain" description="C2H2-type" evidence="7">
    <location>
        <begin position="919"/>
        <end position="946"/>
    </location>
</feature>
<feature type="compositionally biased region" description="Acidic residues" evidence="6">
    <location>
        <begin position="221"/>
        <end position="230"/>
    </location>
</feature>
<feature type="region of interest" description="Disordered" evidence="6">
    <location>
        <begin position="186"/>
        <end position="230"/>
    </location>
</feature>
<feature type="region of interest" description="Disordered" evidence="6">
    <location>
        <begin position="67"/>
        <end position="107"/>
    </location>
</feature>
<dbReference type="SUPFAM" id="SSF57667">
    <property type="entry name" value="beta-beta-alpha zinc fingers"/>
    <property type="match status" value="6"/>
</dbReference>
<evidence type="ECO:0000256" key="4">
    <source>
        <dbReference type="ARBA" id="ARBA00022833"/>
    </source>
</evidence>
<dbReference type="PROSITE" id="PS00028">
    <property type="entry name" value="ZINC_FINGER_C2H2_1"/>
    <property type="match status" value="1"/>
</dbReference>
<feature type="domain" description="C2H2-type" evidence="7">
    <location>
        <begin position="167"/>
        <end position="195"/>
    </location>
</feature>
<evidence type="ECO:0000256" key="1">
    <source>
        <dbReference type="ARBA" id="ARBA00022723"/>
    </source>
</evidence>
<keyword evidence="4" id="KW-0862">Zinc</keyword>
<sequence>MSYEGEMQVDEEDVDIPLSKINMKDPLESSEVFVKAEPPDDPPLEWDAARTDSFKVEVKFEPLDYLDENIDIEEAPSPPAEEEEDEKKTKKGKGKKNKKSAKNGPEEVLSCDNCGFKTVKPHLLKLHRQKIHKEDCKYTCSECDYRTPVKCHLQSHVVGKHGADSPFKCDLCTFSTKYSTILRRHKLRKHAESQPPEKETPSKRSARARKRASPENGDTSNNEDDQNDEDYMPSGKKFKCCDCDYATDVKSHLKTHIMGRHSNEVPYKCEVCGFATKYSRALARHKILRHSAQDPSSSYEKKYHCNDCDYVTAHKNALQRHFMGKHNDEELACDFCEYKTKYTTSLRRHMMTKHEEGLAKKIGSDKTVFMCKRCDFTTYFKLMLTLHRKKGVCRAEGEECDYENGRKGEMKEEEGSDDDGGEEGEFKGSPCDGRPLSASGNMPPRIRKKLTKLHKCSTCDYVTLYKNGLKIHERKHDLSKLLKCDVCDFTTAYPDTLKRHLVLTHVDDPDSENVRKYKCNMCDYFSLYPNNLKSHMRKHSTVKEYKCQFCNYETAYPSSFAKHSRVHSRQESFQCDHCAFQTKTEGRLSRHLVNAHKVPLVNKHKCLLCDFSTDTKWRLSMHEQRSLRPRPIKCLINRCNFETRYKCEINYHKSKHLELIVQSANPSSENNDTQQLPEQIVQQIPQIAQQLSQHIEHMSQQIPQQLLPPKPEILEHNPTNAMPEENFSNFQFSSEMSHLFMNQSHPPHYQNLTPQYGKPEQNLMPQYGKQENLTPQYGKQEEKPQYDNHTNVVDWKTIVVKTNDSEKPFSCALCTYTAKFKALIQKHFYRHHCSKEKTHICRYCNFATATKMSLDVHIRRSTQTEEMVCQCGQFRSMYKCAYMVHQKIHYEFKCNLCEYSCKSKYDLENHTLMHAGKGYKCRFCDYQTTVKNRFITHEATHTGMKPYKCNVCDYSSARRDTLETHIKKKHLDGESNEEETGMSNEVVVLVP</sequence>
<feature type="compositionally biased region" description="Acidic residues" evidence="6">
    <location>
        <begin position="67"/>
        <end position="85"/>
    </location>
</feature>
<evidence type="ECO:0000256" key="2">
    <source>
        <dbReference type="ARBA" id="ARBA00022737"/>
    </source>
</evidence>
<keyword evidence="9" id="KW-1185">Reference proteome</keyword>
<feature type="compositionally biased region" description="Basic residues" evidence="6">
    <location>
        <begin position="89"/>
        <end position="101"/>
    </location>
</feature>
<feature type="region of interest" description="Disordered" evidence="6">
    <location>
        <begin position="1"/>
        <end position="48"/>
    </location>
</feature>
<dbReference type="PANTHER" id="PTHR24403:SF67">
    <property type="entry name" value="FI01116P-RELATED"/>
    <property type="match status" value="1"/>
</dbReference>